<dbReference type="EMBL" id="CACVKT020009997">
    <property type="protein sequence ID" value="CAC5424258.1"/>
    <property type="molecule type" value="Genomic_DNA"/>
</dbReference>
<sequence length="193" mass="22615">MNVLRSLTRITRPCAQLARTMSDESPRSMERCINEVTLMGRVGRDAELRGREDMNQVAVFSLATNYRIRKKDTGEITHDTDWHNIVVFNPFTRDFVASKIKKGDRLLIQGQLSNKKYEDPTTNERKTVSRVIARNVINLTQKWRNEEQSIPGDEQEYENQDQRNVINLTQKWRNEEQSIPGDEQEYENQDQSL</sequence>
<keyword evidence="5" id="KW-1185">Reference proteome</keyword>
<organism evidence="4 5">
    <name type="scientific">Mytilus coruscus</name>
    <name type="common">Sea mussel</name>
    <dbReference type="NCBI Taxonomy" id="42192"/>
    <lineage>
        <taxon>Eukaryota</taxon>
        <taxon>Metazoa</taxon>
        <taxon>Spiralia</taxon>
        <taxon>Lophotrochozoa</taxon>
        <taxon>Mollusca</taxon>
        <taxon>Bivalvia</taxon>
        <taxon>Autobranchia</taxon>
        <taxon>Pteriomorphia</taxon>
        <taxon>Mytilida</taxon>
        <taxon>Mytiloidea</taxon>
        <taxon>Mytilidae</taxon>
        <taxon>Mytilinae</taxon>
        <taxon>Mytilus</taxon>
    </lineage>
</organism>
<keyword evidence="2" id="KW-0496">Mitochondrion</keyword>
<dbReference type="NCBIfam" id="TIGR00621">
    <property type="entry name" value="ssb"/>
    <property type="match status" value="1"/>
</dbReference>
<gene>
    <name evidence="4" type="ORF">MCOR_56180</name>
</gene>
<evidence type="ECO:0000313" key="5">
    <source>
        <dbReference type="Proteomes" id="UP000507470"/>
    </source>
</evidence>
<evidence type="ECO:0000256" key="2">
    <source>
        <dbReference type="PIRNR" id="PIRNR002070"/>
    </source>
</evidence>
<name>A0A6J8EUL0_MYTCO</name>
<dbReference type="OrthoDB" id="1078367at2759"/>
<keyword evidence="1 2" id="KW-0238">DNA-binding</keyword>
<comment type="subcellular location">
    <subcellularLocation>
        <location evidence="2">Mitochondrion</location>
    </subcellularLocation>
</comment>
<dbReference type="PANTHER" id="PTHR10302">
    <property type="entry name" value="SINGLE-STRANDED DNA-BINDING PROTEIN"/>
    <property type="match status" value="1"/>
</dbReference>
<dbReference type="PANTHER" id="PTHR10302:SF0">
    <property type="entry name" value="SINGLE-STRANDED DNA-BINDING PROTEIN, MITOCHONDRIAL"/>
    <property type="match status" value="1"/>
</dbReference>
<dbReference type="Pfam" id="PF00436">
    <property type="entry name" value="SSB"/>
    <property type="match status" value="1"/>
</dbReference>
<protein>
    <recommendedName>
        <fullName evidence="2">Single-stranded DNA-binding protein</fullName>
    </recommendedName>
</protein>
<dbReference type="Proteomes" id="UP000507470">
    <property type="component" value="Unassembled WGS sequence"/>
</dbReference>
<dbReference type="SUPFAM" id="SSF50249">
    <property type="entry name" value="Nucleic acid-binding proteins"/>
    <property type="match status" value="1"/>
</dbReference>
<accession>A0A6J8EUL0</accession>
<dbReference type="InterPro" id="IPR000424">
    <property type="entry name" value="Primosome_PriB/ssb"/>
</dbReference>
<dbReference type="AlphaFoldDB" id="A0A6J8EUL0"/>
<feature type="compositionally biased region" description="Acidic residues" evidence="3">
    <location>
        <begin position="182"/>
        <end position="193"/>
    </location>
</feature>
<dbReference type="GO" id="GO:0003697">
    <property type="term" value="F:single-stranded DNA binding"/>
    <property type="evidence" value="ECO:0007669"/>
    <property type="project" value="InterPro"/>
</dbReference>
<evidence type="ECO:0000256" key="3">
    <source>
        <dbReference type="SAM" id="MobiDB-lite"/>
    </source>
</evidence>
<dbReference type="CDD" id="cd04496">
    <property type="entry name" value="SSB_OBF"/>
    <property type="match status" value="1"/>
</dbReference>
<proteinExistence type="inferred from homology"/>
<dbReference type="InterPro" id="IPR012340">
    <property type="entry name" value="NA-bd_OB-fold"/>
</dbReference>
<dbReference type="PROSITE" id="PS50935">
    <property type="entry name" value="SSB"/>
    <property type="match status" value="1"/>
</dbReference>
<dbReference type="InterPro" id="IPR011344">
    <property type="entry name" value="ssDNA-bd"/>
</dbReference>
<dbReference type="HAMAP" id="MF_00984">
    <property type="entry name" value="SSB"/>
    <property type="match status" value="1"/>
</dbReference>
<dbReference type="GO" id="GO:0006264">
    <property type="term" value="P:mitochondrial DNA replication"/>
    <property type="evidence" value="ECO:0007669"/>
    <property type="project" value="TreeGrafter"/>
</dbReference>
<dbReference type="PIRSF" id="PIRSF002070">
    <property type="entry name" value="SSB"/>
    <property type="match status" value="1"/>
</dbReference>
<dbReference type="GO" id="GO:0042645">
    <property type="term" value="C:mitochondrial nucleoid"/>
    <property type="evidence" value="ECO:0007669"/>
    <property type="project" value="TreeGrafter"/>
</dbReference>
<dbReference type="Gene3D" id="2.40.50.140">
    <property type="entry name" value="Nucleic acid-binding proteins"/>
    <property type="match status" value="1"/>
</dbReference>
<feature type="region of interest" description="Disordered" evidence="3">
    <location>
        <begin position="169"/>
        <end position="193"/>
    </location>
</feature>
<evidence type="ECO:0000313" key="4">
    <source>
        <dbReference type="EMBL" id="CAC5424258.1"/>
    </source>
</evidence>
<evidence type="ECO:0000256" key="1">
    <source>
        <dbReference type="ARBA" id="ARBA00023125"/>
    </source>
</evidence>
<reference evidence="4 5" key="1">
    <citation type="submission" date="2020-06" db="EMBL/GenBank/DDBJ databases">
        <authorList>
            <person name="Li R."/>
            <person name="Bekaert M."/>
        </authorList>
    </citation>
    <scope>NUCLEOTIDE SEQUENCE [LARGE SCALE GENOMIC DNA]</scope>
    <source>
        <strain evidence="5">wild</strain>
    </source>
</reference>